<dbReference type="PROSITE" id="PS00680">
    <property type="entry name" value="MAP_1"/>
    <property type="match status" value="1"/>
</dbReference>
<name>A0A061JH44_9PROT</name>
<feature type="domain" description="Peptidase M24" evidence="8">
    <location>
        <begin position="18"/>
        <end position="243"/>
    </location>
</feature>
<feature type="binding site" evidence="6">
    <location>
        <position position="237"/>
    </location>
    <ligand>
        <name>a divalent metal cation</name>
        <dbReference type="ChEBI" id="CHEBI:60240"/>
        <label>2</label>
        <note>catalytic</note>
    </ligand>
</feature>
<dbReference type="HAMAP" id="MF_01974">
    <property type="entry name" value="MetAP_1"/>
    <property type="match status" value="1"/>
</dbReference>
<dbReference type="PANTHER" id="PTHR43330">
    <property type="entry name" value="METHIONINE AMINOPEPTIDASE"/>
    <property type="match status" value="1"/>
</dbReference>
<keyword evidence="10" id="KW-1185">Reference proteome</keyword>
<comment type="subunit">
    <text evidence="6">Monomer.</text>
</comment>
<comment type="similarity">
    <text evidence="6">Belongs to the peptidase M24A family. Methionine aminopeptidase type 1 subfamily.</text>
</comment>
<dbReference type="CDD" id="cd01086">
    <property type="entry name" value="MetAP1"/>
    <property type="match status" value="1"/>
</dbReference>
<evidence type="ECO:0000256" key="7">
    <source>
        <dbReference type="RuleBase" id="RU003653"/>
    </source>
</evidence>
<dbReference type="InterPro" id="IPR036005">
    <property type="entry name" value="Creatinase/aminopeptidase-like"/>
</dbReference>
<dbReference type="SUPFAM" id="SSF55920">
    <property type="entry name" value="Creatinase/aminopeptidase"/>
    <property type="match status" value="1"/>
</dbReference>
<dbReference type="AlphaFoldDB" id="A0A061JH44"/>
<evidence type="ECO:0000313" key="9">
    <source>
        <dbReference type="EMBL" id="ETZ05455.1"/>
    </source>
</evidence>
<dbReference type="GO" id="GO:0006508">
    <property type="term" value="P:proteolysis"/>
    <property type="evidence" value="ECO:0007669"/>
    <property type="project" value="UniProtKB-KW"/>
</dbReference>
<dbReference type="GO" id="GO:0046872">
    <property type="term" value="F:metal ion binding"/>
    <property type="evidence" value="ECO:0007669"/>
    <property type="project" value="UniProtKB-UniRule"/>
</dbReference>
<keyword evidence="2 6" id="KW-0031">Aminopeptidase</keyword>
<dbReference type="Proteomes" id="UP000026922">
    <property type="component" value="Unassembled WGS sequence"/>
</dbReference>
<keyword evidence="3 6" id="KW-0645">Protease</keyword>
<comment type="catalytic activity">
    <reaction evidence="6 7">
        <text>Release of N-terminal amino acids, preferentially methionine, from peptides and arylamides.</text>
        <dbReference type="EC" id="3.4.11.18"/>
    </reaction>
</comment>
<dbReference type="Gene3D" id="3.90.230.10">
    <property type="entry name" value="Creatinase/methionine aminopeptidase superfamily"/>
    <property type="match status" value="1"/>
</dbReference>
<dbReference type="EMBL" id="ARPM03000046">
    <property type="protein sequence ID" value="ETZ05455.1"/>
    <property type="molecule type" value="Genomic_DNA"/>
</dbReference>
<feature type="binding site" evidence="6">
    <location>
        <position position="110"/>
    </location>
    <ligand>
        <name>a divalent metal cation</name>
        <dbReference type="ChEBI" id="CHEBI:60240"/>
        <label>2</label>
        <note>catalytic</note>
    </ligand>
</feature>
<feature type="binding site" evidence="6">
    <location>
        <position position="99"/>
    </location>
    <ligand>
        <name>a divalent metal cation</name>
        <dbReference type="ChEBI" id="CHEBI:60240"/>
        <label>1</label>
    </ligand>
</feature>
<sequence length="261" mass="28739">MKKSKKIPIYKEPEAWKGMHKAGRLASEVLDMIGPYVVSGVTTRVLNDLCHKYILDHGAFPAPLEVGFPCAVCISVNETVCHGVPGARRLAFGDIVNIDVSLKFEDWYSDTARMFYVGVPSDRAKKLSDVCYQALMEAIKLVRPGVTLGDLGYIIQKKTESSGFSVVREFCGHGIGRNLHDIPEVLHFGKPGTGVVLKEGMFFTIEPMINLGKSGIRLLKDGWSAVTQDGTWSAQWEHSIGVTATGCEIFTSFRKDEARIS</sequence>
<feature type="binding site" evidence="6">
    <location>
        <position position="173"/>
    </location>
    <ligand>
        <name>a divalent metal cation</name>
        <dbReference type="ChEBI" id="CHEBI:60240"/>
        <label>2</label>
        <note>catalytic</note>
    </ligand>
</feature>
<gene>
    <name evidence="6" type="primary">map</name>
    <name evidence="9" type="ORF">K737_300108</name>
</gene>
<dbReference type="RefSeq" id="WP_006297173.1">
    <property type="nucleotide sequence ID" value="NZ_ARPM03000046.1"/>
</dbReference>
<dbReference type="GO" id="GO:0004239">
    <property type="term" value="F:initiator methionyl aminopeptidase activity"/>
    <property type="evidence" value="ECO:0007669"/>
    <property type="project" value="UniProtKB-UniRule"/>
</dbReference>
<proteinExistence type="inferred from homology"/>
<dbReference type="InterPro" id="IPR001714">
    <property type="entry name" value="Pept_M24_MAP"/>
</dbReference>
<evidence type="ECO:0000313" key="10">
    <source>
        <dbReference type="Proteomes" id="UP000026922"/>
    </source>
</evidence>
<dbReference type="GO" id="GO:0005829">
    <property type="term" value="C:cytosol"/>
    <property type="evidence" value="ECO:0007669"/>
    <property type="project" value="TreeGrafter"/>
</dbReference>
<evidence type="ECO:0000259" key="8">
    <source>
        <dbReference type="Pfam" id="PF00557"/>
    </source>
</evidence>
<evidence type="ECO:0000256" key="6">
    <source>
        <dbReference type="HAMAP-Rule" id="MF_01974"/>
    </source>
</evidence>
<evidence type="ECO:0000256" key="1">
    <source>
        <dbReference type="ARBA" id="ARBA00002521"/>
    </source>
</evidence>
<dbReference type="GO" id="GO:0070006">
    <property type="term" value="F:metalloaminopeptidase activity"/>
    <property type="evidence" value="ECO:0007669"/>
    <property type="project" value="UniProtKB-UniRule"/>
</dbReference>
<dbReference type="EC" id="3.4.11.18" evidence="6 7"/>
<feature type="binding site" evidence="6">
    <location>
        <position position="82"/>
    </location>
    <ligand>
        <name>substrate</name>
    </ligand>
</feature>
<dbReference type="NCBIfam" id="TIGR00500">
    <property type="entry name" value="met_pdase_I"/>
    <property type="match status" value="1"/>
</dbReference>
<feature type="binding site" evidence="6">
    <location>
        <position position="180"/>
    </location>
    <ligand>
        <name>substrate</name>
    </ligand>
</feature>
<dbReference type="Pfam" id="PF00557">
    <property type="entry name" value="Peptidase_M24"/>
    <property type="match status" value="1"/>
</dbReference>
<evidence type="ECO:0000256" key="2">
    <source>
        <dbReference type="ARBA" id="ARBA00022438"/>
    </source>
</evidence>
<dbReference type="PRINTS" id="PR00599">
    <property type="entry name" value="MAPEPTIDASE"/>
</dbReference>
<evidence type="ECO:0000256" key="3">
    <source>
        <dbReference type="ARBA" id="ARBA00022670"/>
    </source>
</evidence>
<reference evidence="9 10" key="1">
    <citation type="journal article" date="2013" name="Genome Announc.">
        <title>Draft Genome Sequence of Holospora undulata Strain HU1, a Micronucleus-Specific Symbiont of the Ciliate Paramecium caudatum.</title>
        <authorList>
            <person name="Dohra H."/>
            <person name="Suzuki H."/>
            <person name="Suzuki T."/>
            <person name="Tanaka K."/>
            <person name="Fujishima M."/>
        </authorList>
    </citation>
    <scope>NUCLEOTIDE SEQUENCE [LARGE SCALE GENOMIC DNA]</scope>
    <source>
        <strain evidence="9 10">HU1</strain>
    </source>
</reference>
<evidence type="ECO:0000256" key="5">
    <source>
        <dbReference type="ARBA" id="ARBA00022801"/>
    </source>
</evidence>
<protein>
    <recommendedName>
        <fullName evidence="6 7">Methionine aminopeptidase</fullName>
        <shortName evidence="6">MAP</shortName>
        <shortName evidence="6">MetAP</shortName>
        <ecNumber evidence="6 7">3.4.11.18</ecNumber>
    </recommendedName>
    <alternativeName>
        <fullName evidence="6">Peptidase M</fullName>
    </alternativeName>
</protein>
<dbReference type="PANTHER" id="PTHR43330:SF27">
    <property type="entry name" value="METHIONINE AMINOPEPTIDASE"/>
    <property type="match status" value="1"/>
</dbReference>
<comment type="caution">
    <text evidence="9">The sequence shown here is derived from an EMBL/GenBank/DDBJ whole genome shotgun (WGS) entry which is preliminary data.</text>
</comment>
<comment type="function">
    <text evidence="1 6">Removes the N-terminal methionine from nascent proteins. The N-terminal methionine is often cleaved when the second residue in the primary sequence is small and uncharged (Met-Ala-, Cys, Gly, Pro, Ser, Thr, or Val). Requires deformylation of the N(alpha)-formylated initiator methionine before it can be hydrolyzed.</text>
</comment>
<accession>A0A061JH44</accession>
<feature type="binding site" evidence="6">
    <location>
        <position position="237"/>
    </location>
    <ligand>
        <name>a divalent metal cation</name>
        <dbReference type="ChEBI" id="CHEBI:60240"/>
        <label>1</label>
    </ligand>
</feature>
<dbReference type="InterPro" id="IPR002467">
    <property type="entry name" value="Pept_M24A_MAP1"/>
</dbReference>
<feature type="binding site" evidence="6">
    <location>
        <position position="110"/>
    </location>
    <ligand>
        <name>a divalent metal cation</name>
        <dbReference type="ChEBI" id="CHEBI:60240"/>
        <label>1</label>
    </ligand>
</feature>
<organism evidence="9 10">
    <name type="scientific">Holospora undulata HU1</name>
    <dbReference type="NCBI Taxonomy" id="1321371"/>
    <lineage>
        <taxon>Bacteria</taxon>
        <taxon>Pseudomonadati</taxon>
        <taxon>Pseudomonadota</taxon>
        <taxon>Alphaproteobacteria</taxon>
        <taxon>Holosporales</taxon>
        <taxon>Holosporaceae</taxon>
        <taxon>Holospora</taxon>
    </lineage>
</organism>
<comment type="cofactor">
    <cofactor evidence="6">
        <name>Co(2+)</name>
        <dbReference type="ChEBI" id="CHEBI:48828"/>
    </cofactor>
    <cofactor evidence="6">
        <name>Zn(2+)</name>
        <dbReference type="ChEBI" id="CHEBI:29105"/>
    </cofactor>
    <cofactor evidence="6">
        <name>Mn(2+)</name>
        <dbReference type="ChEBI" id="CHEBI:29035"/>
    </cofactor>
    <cofactor evidence="6">
        <name>Fe(2+)</name>
        <dbReference type="ChEBI" id="CHEBI:29033"/>
    </cofactor>
    <text evidence="6">Binds 2 divalent metal cations per subunit. Has a high-affinity and a low affinity metal-binding site. The true nature of the physiological cofactor is under debate. The enzyme is active with cobalt, zinc, manganese or divalent iron ions. Most likely, methionine aminopeptidases function as mononuclear Fe(2+)-metalloproteases under physiological conditions, and the catalytically relevant metal-binding site has been assigned to the histidine-containing high-affinity site.</text>
</comment>
<feature type="binding site" evidence="6">
    <location>
        <position position="206"/>
    </location>
    <ligand>
        <name>a divalent metal cation</name>
        <dbReference type="ChEBI" id="CHEBI:60240"/>
        <label>2</label>
        <note>catalytic</note>
    </ligand>
</feature>
<keyword evidence="4 6" id="KW-0479">Metal-binding</keyword>
<keyword evidence="5 6" id="KW-0378">Hydrolase</keyword>
<dbReference type="InterPro" id="IPR000994">
    <property type="entry name" value="Pept_M24"/>
</dbReference>
<evidence type="ECO:0000256" key="4">
    <source>
        <dbReference type="ARBA" id="ARBA00022723"/>
    </source>
</evidence>